<dbReference type="Proteomes" id="UP000515121">
    <property type="component" value="Unplaced"/>
</dbReference>
<feature type="region of interest" description="Disordered" evidence="4">
    <location>
        <begin position="30"/>
        <end position="55"/>
    </location>
</feature>
<keyword evidence="5" id="KW-1185">Reference proteome</keyword>
<keyword evidence="2" id="KW-0805">Transcription regulation</keyword>
<dbReference type="PANTHER" id="PTHR33388:SF2">
    <property type="entry name" value="PROTEIN SPOROCYTELESS"/>
    <property type="match status" value="1"/>
</dbReference>
<name>A0A6P5WQ55_DURZI</name>
<evidence type="ECO:0000256" key="1">
    <source>
        <dbReference type="ARBA" id="ARBA00022491"/>
    </source>
</evidence>
<evidence type="ECO:0000256" key="3">
    <source>
        <dbReference type="ARBA" id="ARBA00023163"/>
    </source>
</evidence>
<gene>
    <name evidence="6" type="primary">LOC111276663</name>
</gene>
<evidence type="ECO:0000256" key="4">
    <source>
        <dbReference type="SAM" id="MobiDB-lite"/>
    </source>
</evidence>
<dbReference type="Pfam" id="PF08744">
    <property type="entry name" value="NOZZLE"/>
    <property type="match status" value="1"/>
</dbReference>
<dbReference type="InterPro" id="IPR014855">
    <property type="entry name" value="NOZZLE"/>
</dbReference>
<dbReference type="KEGG" id="dzi:111276663"/>
<sequence length="321" mass="34272">MSTSLTLLTPNTNNTTAEAMEAKAKPAMEFVKSNKGRKPNGRGPYQKKQPQRGMGVAQLERLRKMTETRTPTTTTQFPSEPIGNTSNVPVLHGVANYGVPMMMNGGGSGGLWGWGTDTAGFVMQRIVGIGGFGGLNGQVLVGSAPGNVQVGCGGAGVAEASKWKSSTPKLQHSKPDRCDVCFKKKRRNGENAKFNRGFNQFGQVLPIKRADFLGYNLGNTQNINEEMINGFSTRAASSASTYAGQMNNINETVDAVAIHRKGKSIGTGSFLMEYEFFPGESSRSTSSKKWELPAEASVAMGGEASYADASNCVDLSLKLSY</sequence>
<evidence type="ECO:0000313" key="5">
    <source>
        <dbReference type="Proteomes" id="UP000515121"/>
    </source>
</evidence>
<dbReference type="GeneID" id="111276663"/>
<accession>A0A6P5WQ55</accession>
<keyword evidence="1" id="KW-0678">Repressor</keyword>
<dbReference type="RefSeq" id="XP_022718154.1">
    <property type="nucleotide sequence ID" value="XM_022862419.1"/>
</dbReference>
<evidence type="ECO:0000313" key="6">
    <source>
        <dbReference type="RefSeq" id="XP_022718154.1"/>
    </source>
</evidence>
<organism evidence="5 6">
    <name type="scientific">Durio zibethinus</name>
    <name type="common">Durian</name>
    <dbReference type="NCBI Taxonomy" id="66656"/>
    <lineage>
        <taxon>Eukaryota</taxon>
        <taxon>Viridiplantae</taxon>
        <taxon>Streptophyta</taxon>
        <taxon>Embryophyta</taxon>
        <taxon>Tracheophyta</taxon>
        <taxon>Spermatophyta</taxon>
        <taxon>Magnoliopsida</taxon>
        <taxon>eudicotyledons</taxon>
        <taxon>Gunneridae</taxon>
        <taxon>Pentapetalae</taxon>
        <taxon>rosids</taxon>
        <taxon>malvids</taxon>
        <taxon>Malvales</taxon>
        <taxon>Malvaceae</taxon>
        <taxon>Helicteroideae</taxon>
        <taxon>Durio</taxon>
    </lineage>
</organism>
<keyword evidence="3" id="KW-0804">Transcription</keyword>
<dbReference type="PANTHER" id="PTHR33388">
    <property type="entry name" value="OS01G0212500 PROTEIN"/>
    <property type="match status" value="1"/>
</dbReference>
<dbReference type="AlphaFoldDB" id="A0A6P5WQ55"/>
<proteinExistence type="predicted"/>
<dbReference type="OrthoDB" id="1917522at2759"/>
<reference evidence="6" key="1">
    <citation type="submission" date="2025-08" db="UniProtKB">
        <authorList>
            <consortium name="RefSeq"/>
        </authorList>
    </citation>
    <scope>IDENTIFICATION</scope>
    <source>
        <tissue evidence="6">Fruit stalk</tissue>
    </source>
</reference>
<evidence type="ECO:0000256" key="2">
    <source>
        <dbReference type="ARBA" id="ARBA00023015"/>
    </source>
</evidence>
<dbReference type="GO" id="GO:0003700">
    <property type="term" value="F:DNA-binding transcription factor activity"/>
    <property type="evidence" value="ECO:0007669"/>
    <property type="project" value="InterPro"/>
</dbReference>
<protein>
    <submittedName>
        <fullName evidence="6">Uncharacterized protein LOC111276663</fullName>
    </submittedName>
</protein>
<dbReference type="InterPro" id="IPR040356">
    <property type="entry name" value="SPEAR"/>
</dbReference>